<dbReference type="STRING" id="52441.SAMN05216302_10606"/>
<proteinExistence type="predicted"/>
<gene>
    <name evidence="1" type="ORF">SAMN05216302_10606</name>
</gene>
<name>A0A1I4GRX2_9PROT</name>
<dbReference type="EMBL" id="FOSP01000060">
    <property type="protein sequence ID" value="SFL31856.1"/>
    <property type="molecule type" value="Genomic_DNA"/>
</dbReference>
<organism evidence="1 2">
    <name type="scientific">Nitrosomonas aestuarii</name>
    <dbReference type="NCBI Taxonomy" id="52441"/>
    <lineage>
        <taxon>Bacteria</taxon>
        <taxon>Pseudomonadati</taxon>
        <taxon>Pseudomonadota</taxon>
        <taxon>Betaproteobacteria</taxon>
        <taxon>Nitrosomonadales</taxon>
        <taxon>Nitrosomonadaceae</taxon>
        <taxon>Nitrosomonas</taxon>
    </lineage>
</organism>
<protein>
    <submittedName>
        <fullName evidence="1">Formiminoglutamase</fullName>
    </submittedName>
</protein>
<accession>A0A1I4GRX2</accession>
<dbReference type="SUPFAM" id="SSF53187">
    <property type="entry name" value="Zn-dependent exopeptidases"/>
    <property type="match status" value="1"/>
</dbReference>
<reference evidence="2" key="1">
    <citation type="submission" date="2016-10" db="EMBL/GenBank/DDBJ databases">
        <authorList>
            <person name="Varghese N."/>
            <person name="Submissions S."/>
        </authorList>
    </citation>
    <scope>NUCLEOTIDE SEQUENCE [LARGE SCALE GENOMIC DNA]</scope>
    <source>
        <strain evidence="2">Nm69</strain>
    </source>
</reference>
<dbReference type="AlphaFoldDB" id="A0A1I4GRX2"/>
<dbReference type="InterPro" id="IPR007709">
    <property type="entry name" value="N-FG_amidohydro"/>
</dbReference>
<sequence length="281" mass="32009">MNYFTALLKFEGMVSRQDYNIGLGYQLMALFPVLLSIPHGGDQIPPELVAHAVISKQDMLADSDAFTREIYGIKKDVAFIVDTSIARIYVDLNRASSDLPPVNPDGIIKSQSCHGVRIYRHDLWQNQSLINILLEKYYHPYHQKIQTILGQHNNLELMLDCHSMEAVGPVIGPDQGIERPAICLGSRYGQSCDPSIVKQMAHAMRRAFELKADQLTIDQPFAGGYITKHYGNNPVPCIQIELNRRLYLEQGWLDEQTEQINTQKITELQQKFRYALELFFA</sequence>
<keyword evidence="2" id="KW-1185">Reference proteome</keyword>
<dbReference type="Pfam" id="PF05013">
    <property type="entry name" value="FGase"/>
    <property type="match status" value="1"/>
</dbReference>
<evidence type="ECO:0000313" key="2">
    <source>
        <dbReference type="Proteomes" id="UP000199533"/>
    </source>
</evidence>
<evidence type="ECO:0000313" key="1">
    <source>
        <dbReference type="EMBL" id="SFL31856.1"/>
    </source>
</evidence>
<dbReference type="Gene3D" id="3.40.630.40">
    <property type="entry name" value="Zn-dependent exopeptidases"/>
    <property type="match status" value="1"/>
</dbReference>
<dbReference type="Proteomes" id="UP000199533">
    <property type="component" value="Unassembled WGS sequence"/>
</dbReference>